<feature type="non-terminal residue" evidence="2">
    <location>
        <position position="156"/>
    </location>
</feature>
<evidence type="ECO:0000313" key="2">
    <source>
        <dbReference type="EMBL" id="KAJ8304025.1"/>
    </source>
</evidence>
<name>A0ABQ9EFR8_TEGGR</name>
<dbReference type="SMART" id="SM00409">
    <property type="entry name" value="IG"/>
    <property type="match status" value="2"/>
</dbReference>
<comment type="caution">
    <text evidence="2">The sequence shown here is derived from an EMBL/GenBank/DDBJ whole genome shotgun (WGS) entry which is preliminary data.</text>
</comment>
<evidence type="ECO:0000259" key="1">
    <source>
        <dbReference type="PROSITE" id="PS50835"/>
    </source>
</evidence>
<reference evidence="2 3" key="1">
    <citation type="submission" date="2022-12" db="EMBL/GenBank/DDBJ databases">
        <title>Chromosome-level genome of Tegillarca granosa.</title>
        <authorList>
            <person name="Kim J."/>
        </authorList>
    </citation>
    <scope>NUCLEOTIDE SEQUENCE [LARGE SCALE GENOMIC DNA]</scope>
    <source>
        <strain evidence="2">Teg-2019</strain>
        <tissue evidence="2">Adductor muscle</tissue>
    </source>
</reference>
<dbReference type="PANTHER" id="PTHR23279">
    <property type="entry name" value="DEFECTIVE PROBOSCIS EXTENSION RESPONSE DPR -RELATED"/>
    <property type="match status" value="1"/>
</dbReference>
<dbReference type="PROSITE" id="PS50835">
    <property type="entry name" value="IG_LIKE"/>
    <property type="match status" value="1"/>
</dbReference>
<organism evidence="2 3">
    <name type="scientific">Tegillarca granosa</name>
    <name type="common">Malaysian cockle</name>
    <name type="synonym">Anadara granosa</name>
    <dbReference type="NCBI Taxonomy" id="220873"/>
    <lineage>
        <taxon>Eukaryota</taxon>
        <taxon>Metazoa</taxon>
        <taxon>Spiralia</taxon>
        <taxon>Lophotrochozoa</taxon>
        <taxon>Mollusca</taxon>
        <taxon>Bivalvia</taxon>
        <taxon>Autobranchia</taxon>
        <taxon>Pteriomorphia</taxon>
        <taxon>Arcoida</taxon>
        <taxon>Arcoidea</taxon>
        <taxon>Arcidae</taxon>
        <taxon>Tegillarca</taxon>
    </lineage>
</organism>
<protein>
    <recommendedName>
        <fullName evidence="1">Ig-like domain-containing protein</fullName>
    </recommendedName>
</protein>
<dbReference type="InterPro" id="IPR013783">
    <property type="entry name" value="Ig-like_fold"/>
</dbReference>
<dbReference type="SUPFAM" id="SSF48726">
    <property type="entry name" value="Immunoglobulin"/>
    <property type="match status" value="2"/>
</dbReference>
<dbReference type="InterPro" id="IPR037448">
    <property type="entry name" value="Zig-8"/>
</dbReference>
<keyword evidence="3" id="KW-1185">Reference proteome</keyword>
<proteinExistence type="predicted"/>
<gene>
    <name evidence="2" type="ORF">KUTeg_017608</name>
</gene>
<feature type="domain" description="Ig-like" evidence="1">
    <location>
        <begin position="69"/>
        <end position="153"/>
    </location>
</feature>
<dbReference type="Proteomes" id="UP001217089">
    <property type="component" value="Unassembled WGS sequence"/>
</dbReference>
<accession>A0ABQ9EFR8</accession>
<dbReference type="InterPro" id="IPR003599">
    <property type="entry name" value="Ig_sub"/>
</dbReference>
<sequence>MTIGEFVFVKDPSYSIKHIPYKDEWNLVIENVKLEHAGKYECQISTKEDLTRHVVLNVKNIFISGPQYVEKGHPIRLTCNVNGTLRPPDDIDWFQKGVKLKNSPLDGVYIRKYVRKDSMTLTSQLKISESDVTDTGTYICRSSKNKITTHYLSVLN</sequence>
<dbReference type="InterPro" id="IPR036179">
    <property type="entry name" value="Ig-like_dom_sf"/>
</dbReference>
<dbReference type="EMBL" id="JARBDR010000903">
    <property type="protein sequence ID" value="KAJ8304025.1"/>
    <property type="molecule type" value="Genomic_DNA"/>
</dbReference>
<dbReference type="Gene3D" id="2.60.40.10">
    <property type="entry name" value="Immunoglobulins"/>
    <property type="match status" value="2"/>
</dbReference>
<dbReference type="PANTHER" id="PTHR23279:SF36">
    <property type="entry name" value="DEFECTIVE PROBOSCIS EXTENSION RESPONSE 9, ISOFORM A"/>
    <property type="match status" value="1"/>
</dbReference>
<evidence type="ECO:0000313" key="3">
    <source>
        <dbReference type="Proteomes" id="UP001217089"/>
    </source>
</evidence>
<dbReference type="Pfam" id="PF00047">
    <property type="entry name" value="ig"/>
    <property type="match status" value="1"/>
</dbReference>
<dbReference type="InterPro" id="IPR007110">
    <property type="entry name" value="Ig-like_dom"/>
</dbReference>
<dbReference type="InterPro" id="IPR013151">
    <property type="entry name" value="Immunoglobulin_dom"/>
</dbReference>